<feature type="disulfide bond" evidence="10">
    <location>
        <begin position="501"/>
        <end position="510"/>
    </location>
</feature>
<dbReference type="InterPro" id="IPR035914">
    <property type="entry name" value="Sperma_CUB_dom_sf"/>
</dbReference>
<evidence type="ECO:0000256" key="8">
    <source>
        <dbReference type="ARBA" id="ARBA00023180"/>
    </source>
</evidence>
<evidence type="ECO:0000256" key="9">
    <source>
        <dbReference type="PROSITE-ProRule" id="PRU00059"/>
    </source>
</evidence>
<proteinExistence type="predicted"/>
<feature type="domain" description="CUB" evidence="12">
    <location>
        <begin position="1325"/>
        <end position="1442"/>
    </location>
</feature>
<keyword evidence="5" id="KW-0677">Repeat</keyword>
<feature type="domain" description="EGF-like" evidence="13">
    <location>
        <begin position="438"/>
        <end position="474"/>
    </location>
</feature>
<feature type="domain" description="CUB" evidence="12">
    <location>
        <begin position="1673"/>
        <end position="1794"/>
    </location>
</feature>
<dbReference type="FunFam" id="2.60.120.290:FF:000013">
    <property type="entry name" value="Membrane frizzled-related protein"/>
    <property type="match status" value="9"/>
</dbReference>
<evidence type="ECO:0000256" key="7">
    <source>
        <dbReference type="ARBA" id="ARBA00023157"/>
    </source>
</evidence>
<feature type="domain" description="CUB" evidence="12">
    <location>
        <begin position="1444"/>
        <end position="1556"/>
    </location>
</feature>
<evidence type="ECO:0000256" key="3">
    <source>
        <dbReference type="ARBA" id="ARBA00022536"/>
    </source>
</evidence>
<dbReference type="FunFam" id="2.10.25.10:FF:000143">
    <property type="entry name" value="Protein crumbs 1"/>
    <property type="match status" value="1"/>
</dbReference>
<dbReference type="SUPFAM" id="SSF57196">
    <property type="entry name" value="EGF/Laminin"/>
    <property type="match status" value="5"/>
</dbReference>
<dbReference type="InterPro" id="IPR001881">
    <property type="entry name" value="EGF-like_Ca-bd_dom"/>
</dbReference>
<dbReference type="PROSITE" id="PS50026">
    <property type="entry name" value="EGF_3"/>
    <property type="match status" value="4"/>
</dbReference>
<dbReference type="OrthoDB" id="10009301at2759"/>
<feature type="domain" description="EGF-like" evidence="13">
    <location>
        <begin position="204"/>
        <end position="245"/>
    </location>
</feature>
<dbReference type="Proteomes" id="UP000076502">
    <property type="component" value="Unassembled WGS sequence"/>
</dbReference>
<feature type="signal peptide" evidence="11">
    <location>
        <begin position="1"/>
        <end position="18"/>
    </location>
</feature>
<keyword evidence="2" id="KW-1003">Cell membrane</keyword>
<dbReference type="FunFam" id="2.60.120.290:FF:000042">
    <property type="entry name" value="AGAP005526-PA"/>
    <property type="match status" value="1"/>
</dbReference>
<feature type="domain" description="CUB" evidence="12">
    <location>
        <begin position="3336"/>
        <end position="3478"/>
    </location>
</feature>
<sequence>MATGSRWLLLIYLGFCAAWMDERPVLESRDGSLFISAAKDRNITLKILGDGYVNVNEINLLHVASAAQNATRLIERWRTGYLAEVETGLQRLTQIVEGPDGLERRMAAMFRGFGEANSTFRVPGSRNQDILIIAPSAVGVGLKVRALSNHVRRLEEKVRTIETKLRTNECSSKPCQNGGMCQDLYEGYQCNCPSNWEGPNCMVDVNECVRLLGTDLGCQNGATCINLPGSYRCNCASGWHGLHCTTKMSVCSTQNSDELCGHGVCVSKPGSLLGYTCICDQGWQADGTNPACIKDVDECAGNHRPCSVNPWVACRNAPGTFFCDACPRGYTGNGYYCSDIDECLVDNGGCSTSEEPKDPLRMILQMCGPCPTGYRGDGVTCVYVGGCAVNNGGCHPFAKCVQNSALTSAYVICRCPAGYAGNGVGPNGCHQITTDVSVQTACSSNPCVYGRCVSTDEETYTCICYSRYSGRNCDVLNPCMPNPCKNNGVCVNLNGTANCDCPSTFTGNTCETPRQTCGGVSRNAVGHLQFPGDGNVYQHGLSCAWVLVTNSSLVLNVTFTKFNIEHSTDCKYDFLQIHDGRNAGSQMIGRFCGNTLPHENGNIVSSHNSLYFWFHSDSSISHDGFAFHWNSTSPICGGTLTDNYGTVSSPGSPGRYPPNRDCYWQIAVEPSKRIQFHFGQLMLEEHPTCENDYLEIVGEDHERLGLYCNHTRPAPLIVPGNEAVLHFHSDSAGQDAGFQIHYSIIEGIPGCSGVYTAPSGTISTPIDMSTYHQNMECDWRIQLPAGERVQITWSKFELEDSNSCQFDFVEIYDGPSSDSQILGRFCGSTIPPLIKSNSNVLLIIFKSDWSLQKEGFTLSYNTLCGGEFTEESGVLHSPMYPNSYHSSRTCIYEIVQPPGKRIVLNILDMDIEGLTPPDCYFDYLEIFDGDNENSTKLATLCGSEEYTPTEPYYSTHNYMYLKFTSDGNVQGRGFSANYTTIATKCGGLLKTNTGTIQSPGDGSGYENNEDCTWTIQAPPGYVVQLIWLSFDLEYHSRCIHDYITVYDMDLMGTFCGSKHPPIMMSQGNTMTVMFHSDSTLARDGFVATYLFIDASKVCGGHFIKLNGMIKSPGYPERYPNRRECVWVVEAPNRQRVILNVQNFELEYHSSCVFDHLEIRNGGYETSPLIGKYCGTDIPTQIISQTNQLYLKFVSDSSRQYPGFSIEWDSTTRGCGGTMSAASGDIVSPNYPQSYMHHADCYWKIAVAAGSLIRLLIVDLDLEHHEKCRFDYIEIYEGLDLNNKQRYCGNPYPKVIQAKSNMMTVRFRSDFTNSGHGFHLKYETLCQNTLHGFYGVIESPNFPDKYEQHLNCSWIIDAPRGNKVNMTFSHFDIDRPEADGPCRDFLDVKEGQDNIPNTQLAALCNSNDTLPQKIHSAQHQVFVKYMSDSQPVPIRFRLEWLVDGCGGHLTKPSDSFTSPGYPSSYPTNVDCEWLIEVDYMHSIELTIHDIHTEKQKGCFFDKLQIYSGESDKGLKLVEICYSEKPVVYTSFGNKMFLLFHSDISYAARGFNISYKSVPILCGGKFTADAGFIHSTNYPQNYPPKQNCEWLLQVNPNYLVNVTFLDFDLEASVNCTDDYVQIYDGATRNSPLMATLCRNTLPPSFISSANEMLIVMKSDSIVSAKGFQAMYTTACGARMIVKDQGYLTPTWTHNNIIDDLVENCTWTLIAEDPEDHVTLIFTHMEISLELIHGLSVDCTSSYIEVHEGQSVDGPSLGKYCDNVVPLPITSTGNALTVHLYALYNFLGHFAITYSVLNSACGGTYTSYHGKIASPDYPNSYPLNSECIYILNNSPGNKLRLTFTEFDIQSSENCDLDYLEIRENDGIGKLIGVYCGTSIEPIRSSTKLWIKFKSDGDGVAKGFVAEYTFEGGNELTGPTGRITSPLYPLPFKSQDTVTWRISVKFQQVIRIEIKDMFIENSGSGCYSYLRIYDGYNNEAPILLEACTLEPTQPMTTTSNVAYIELATVVVQSGSWFDLVWLEIPRDTEGVDTAGKVANCTEIVSLTTTKSFDFTSPGWPNGYGDNLQCTWVFTSPPGTHLVLRVLVLDLEETNGCVADALSIYNGDALSAPENAKLLERLCLSNSSLVQVNADNVMTVKFESDGYVNKTGFSAYAYQDCGGKLGGPNGEIKVDPSAVTRGMRVWQITCEWNVEVKPGRTIEVTVTSMPTGAELSCTDNYVLLKNGDGSTSSLLGDGKYCPNSTPPTLMTTGNRLYVKLFAARIKLHFKLSYREVGMDCGGEYELKGTELDISTPNYPNIPPPYTECTWKIMAPNRERISIHFVDRFDLSNYPNCEREYVEIRDGLTDNSKLLGRFCKDVAPSTMSSAGNMMYIHFYTDIPEPKNGFKASLTVGEVCGGIIRGTTGLIVSPNYPFFYKKNQTCEWWIIAPVDHTLKLEFRDIDLPMGFTCEATDHVVIGEKFPENETNTNIGLYCGDEKPGIIETSTNQAVIQFKSDNFEYHNYRGFSLNFTSSQGICGGELTAMSGIIKSNGYPNVATRARYCDWRIKLPLGFQVVVDIIDLDIASGAGRIGYMLSFYNDFKFKSRIKVLNQNDTTQQIRSSSNTMMIGYSSSVGYRGFKLRYSAAAPAPCGGVVKAVKGDLTAPIVQPFNASSYYCVWRMEAPDSLVNNGNNNGLTLTIMVTGFVGGVRGYVYTRFCYNFQYISLADIGMICGNFSEPMYLRSPKLSNEVIALNGTFGKPMHYDIQYEWQPCGGILQGESHVIRKPNNISYPINCVWSADYPDTGELIKLSFTRLNIGACEESYISVRNGGPLSPEISKFCGNIKPYNITSTSNRLWIEYFAKAEPNDFEFIVEPANNGCGGALRGKSRQISSPNFPKEYPNNAECTWEITADNGYHVGLAFVDRFNLEGGDNCKNDYIQIFDWVNGTNGRNWRDQGKVCGRNTPPPFNSTSNRMKVTFHSNEKIQGDGFRALWHENCGGIFEATTKTSIIKSPSYPNFYKPNLFCNYTVVSPGNEIVVEFMEFQLERSRRDCRFDNVTIVWDDRYGREENIYCGDTKPPTLKSSDKVEILFRTDSYIERNGFVFKYFIKSCGGTMTAPGEISPLMRNEEYFGSLSCTWTIHAPSDKSVVLRFERFILEHSYRCSYDSVEIYNGPEMDSENKLVRLCGNLTNELPVFKSTNNSMVVYFTSDINRQFGGFSAKVLFVKSIQAGCGGTVNLTSTTTLPFRTQKDSTYESLEDCQWNVIASPGKNIKFTFNSIDVRNATNKTSSGDKCTGDYLEIRDGANPLSQLLGKYCGNQLPAPVLSSSNSLWIRFFSDGTVEGTGVSGTLEAIDGLCGVATLMVNETKHVLVSPHYPNSYGAGVKCRWLLRWTLENAERTRIQFLDFDLANTPRCDTDYIEITDPTNRKYIDDGFGENFIWGGSDRYSEYMDTHSPTTSYKYCGKTLPHDYFSYSNEVEVRFQGNTPGHRGFKLEFVNAVCDRNYTRQQGRIIHEGIKDCWVTITAPVNHTISLYFNRFMLYDPDQCTKSSIQAIPIRILCSLVQIYEGNFGDKLLATYCGVDLPSPIFSTGNKLSLHSWSEWHSIYEYYDITYTTTDEGRGCGGRLYNYAGSFTSPMFPNEYRNNSVCAWDVSVPRGLKVVLQFVVFDIGSSNVCENKANSLKIYDVSMNGELILANTYCGGDDPAPFEANRDRVVVSYTSTVNNIGTGWSMTFKGRA</sequence>
<feature type="domain" description="CUB" evidence="12">
    <location>
        <begin position="1908"/>
        <end position="2020"/>
    </location>
</feature>
<feature type="domain" description="CUB" evidence="12">
    <location>
        <begin position="2156"/>
        <end position="2271"/>
    </location>
</feature>
<dbReference type="FunFam" id="2.60.120.290:FF:000005">
    <property type="entry name" value="Procollagen C-endopeptidase enhancer 1"/>
    <property type="match status" value="3"/>
</dbReference>
<dbReference type="InterPro" id="IPR000859">
    <property type="entry name" value="CUB_dom"/>
</dbReference>
<evidence type="ECO:0000256" key="6">
    <source>
        <dbReference type="ARBA" id="ARBA00023136"/>
    </source>
</evidence>
<dbReference type="GO" id="GO:0005886">
    <property type="term" value="C:plasma membrane"/>
    <property type="evidence" value="ECO:0007669"/>
    <property type="project" value="UniProtKB-SubCell"/>
</dbReference>
<feature type="domain" description="CUB" evidence="12">
    <location>
        <begin position="864"/>
        <end position="981"/>
    </location>
</feature>
<keyword evidence="3 10" id="KW-0245">EGF-like domain</keyword>
<dbReference type="STRING" id="178035.A0A154PQG1"/>
<dbReference type="Pfam" id="PF00008">
    <property type="entry name" value="EGF"/>
    <property type="match status" value="2"/>
</dbReference>
<feature type="domain" description="CUB" evidence="12">
    <location>
        <begin position="2514"/>
        <end position="2623"/>
    </location>
</feature>
<dbReference type="GO" id="GO:0005509">
    <property type="term" value="F:calcium ion binding"/>
    <property type="evidence" value="ECO:0007669"/>
    <property type="project" value="InterPro"/>
</dbReference>
<feature type="domain" description="EGF-like" evidence="13">
    <location>
        <begin position="475"/>
        <end position="511"/>
    </location>
</feature>
<dbReference type="SUPFAM" id="SSF49854">
    <property type="entry name" value="Spermadhesin, CUB domain"/>
    <property type="match status" value="26"/>
</dbReference>
<name>A0A154PQG1_DUFNO</name>
<evidence type="ECO:0000256" key="2">
    <source>
        <dbReference type="ARBA" id="ARBA00022475"/>
    </source>
</evidence>
<keyword evidence="7 10" id="KW-1015">Disulfide bond</keyword>
<dbReference type="CDD" id="cd00041">
    <property type="entry name" value="CUB"/>
    <property type="match status" value="25"/>
</dbReference>
<feature type="domain" description="CUB" evidence="12">
    <location>
        <begin position="1214"/>
        <end position="1324"/>
    </location>
</feature>
<evidence type="ECO:0000313" key="15">
    <source>
        <dbReference type="Proteomes" id="UP000076502"/>
    </source>
</evidence>
<feature type="domain" description="CUB" evidence="12">
    <location>
        <begin position="2750"/>
        <end position="2856"/>
    </location>
</feature>
<keyword evidence="15" id="KW-1185">Reference proteome</keyword>
<feature type="domain" description="CUB" evidence="12">
    <location>
        <begin position="2976"/>
        <end position="3088"/>
    </location>
</feature>
<dbReference type="SMART" id="SM00181">
    <property type="entry name" value="EGF"/>
    <property type="match status" value="8"/>
</dbReference>
<dbReference type="InterPro" id="IPR000742">
    <property type="entry name" value="EGF"/>
</dbReference>
<dbReference type="CDD" id="cd00054">
    <property type="entry name" value="EGF_CA"/>
    <property type="match status" value="4"/>
</dbReference>
<evidence type="ECO:0000256" key="11">
    <source>
        <dbReference type="SAM" id="SignalP"/>
    </source>
</evidence>
<dbReference type="EMBL" id="KQ435037">
    <property type="protein sequence ID" value="KZC14141.1"/>
    <property type="molecule type" value="Genomic_DNA"/>
</dbReference>
<dbReference type="SMART" id="SM00179">
    <property type="entry name" value="EGF_CA"/>
    <property type="match status" value="7"/>
</dbReference>
<dbReference type="CDD" id="cd22201">
    <property type="entry name" value="cubilin_NTD"/>
    <property type="match status" value="1"/>
</dbReference>
<dbReference type="InterPro" id="IPR049883">
    <property type="entry name" value="NOTCH1_EGF-like"/>
</dbReference>
<evidence type="ECO:0000256" key="5">
    <source>
        <dbReference type="ARBA" id="ARBA00022737"/>
    </source>
</evidence>
<evidence type="ECO:0000256" key="4">
    <source>
        <dbReference type="ARBA" id="ARBA00022729"/>
    </source>
</evidence>
<feature type="domain" description="CUB" evidence="12">
    <location>
        <begin position="3090"/>
        <end position="3204"/>
    </location>
</feature>
<feature type="disulfide bond" evidence="10">
    <location>
        <begin position="192"/>
        <end position="201"/>
    </location>
</feature>
<dbReference type="PROSITE" id="PS01187">
    <property type="entry name" value="EGF_CA"/>
    <property type="match status" value="2"/>
</dbReference>
<feature type="domain" description="CUB" evidence="12">
    <location>
        <begin position="1098"/>
        <end position="1210"/>
    </location>
</feature>
<dbReference type="InterPro" id="IPR000152">
    <property type="entry name" value="EGF-type_Asp/Asn_hydroxyl_site"/>
</dbReference>
<dbReference type="PROSITE" id="PS01180">
    <property type="entry name" value="CUB"/>
    <property type="match status" value="26"/>
</dbReference>
<feature type="domain" description="CUB" evidence="12">
    <location>
        <begin position="517"/>
        <end position="632"/>
    </location>
</feature>
<dbReference type="Gene3D" id="2.60.120.290">
    <property type="entry name" value="Spermadhesin, CUB domain"/>
    <property type="match status" value="26"/>
</dbReference>
<feature type="domain" description="CUB" evidence="12">
    <location>
        <begin position="2393"/>
        <end position="2510"/>
    </location>
</feature>
<organism evidence="14 15">
    <name type="scientific">Dufourea novaeangliae</name>
    <name type="common">Sweat bee</name>
    <dbReference type="NCBI Taxonomy" id="178035"/>
    <lineage>
        <taxon>Eukaryota</taxon>
        <taxon>Metazoa</taxon>
        <taxon>Ecdysozoa</taxon>
        <taxon>Arthropoda</taxon>
        <taxon>Hexapoda</taxon>
        <taxon>Insecta</taxon>
        <taxon>Pterygota</taxon>
        <taxon>Neoptera</taxon>
        <taxon>Endopterygota</taxon>
        <taxon>Hymenoptera</taxon>
        <taxon>Apocrita</taxon>
        <taxon>Aculeata</taxon>
        <taxon>Apoidea</taxon>
        <taxon>Anthophila</taxon>
        <taxon>Halictidae</taxon>
        <taxon>Rophitinae</taxon>
        <taxon>Dufourea</taxon>
    </lineage>
</organism>
<dbReference type="Pfam" id="PF00431">
    <property type="entry name" value="CUB"/>
    <property type="match status" value="26"/>
</dbReference>
<dbReference type="PROSITE" id="PS01186">
    <property type="entry name" value="EGF_2"/>
    <property type="match status" value="1"/>
</dbReference>
<gene>
    <name evidence="14" type="ORF">WN55_06373</name>
</gene>
<reference evidence="14 15" key="1">
    <citation type="submission" date="2015-07" db="EMBL/GenBank/DDBJ databases">
        <title>The genome of Dufourea novaeangliae.</title>
        <authorList>
            <person name="Pan H."/>
            <person name="Kapheim K."/>
        </authorList>
    </citation>
    <scope>NUCLEOTIDE SEQUENCE [LARGE SCALE GENOMIC DNA]</scope>
    <source>
        <strain evidence="14">0120121106</strain>
        <tissue evidence="14">Whole body</tissue>
    </source>
</reference>
<accession>A0A154PQG1</accession>
<feature type="domain" description="CUB" evidence="12">
    <location>
        <begin position="2275"/>
        <end position="2390"/>
    </location>
</feature>
<dbReference type="SMART" id="SM00042">
    <property type="entry name" value="CUB"/>
    <property type="match status" value="26"/>
</dbReference>
<evidence type="ECO:0000256" key="1">
    <source>
        <dbReference type="ARBA" id="ARBA00004236"/>
    </source>
</evidence>
<feature type="chain" id="PRO_5007599673" evidence="11">
    <location>
        <begin position="19"/>
        <end position="3718"/>
    </location>
</feature>
<feature type="domain" description="EGF-like" evidence="13">
    <location>
        <begin position="166"/>
        <end position="202"/>
    </location>
</feature>
<feature type="disulfide bond" evidence="9">
    <location>
        <begin position="1038"/>
        <end position="1055"/>
    </location>
</feature>
<dbReference type="FunFam" id="2.10.25.10:FF:000260">
    <property type="entry name" value="Notch receptor 4"/>
    <property type="match status" value="1"/>
</dbReference>
<feature type="domain" description="CUB" evidence="12">
    <location>
        <begin position="985"/>
        <end position="1092"/>
    </location>
</feature>
<feature type="domain" description="CUB" evidence="12">
    <location>
        <begin position="1560"/>
        <end position="1672"/>
    </location>
</feature>
<evidence type="ECO:0000259" key="13">
    <source>
        <dbReference type="PROSITE" id="PS50026"/>
    </source>
</evidence>
<dbReference type="Gene3D" id="2.10.25.10">
    <property type="entry name" value="Laminin"/>
    <property type="match status" value="6"/>
</dbReference>
<dbReference type="PROSITE" id="PS00010">
    <property type="entry name" value="ASX_HYDROXYL"/>
    <property type="match status" value="2"/>
</dbReference>
<evidence type="ECO:0000256" key="10">
    <source>
        <dbReference type="PROSITE-ProRule" id="PRU00076"/>
    </source>
</evidence>
<comment type="subcellular location">
    <subcellularLocation>
        <location evidence="1">Cell membrane</location>
    </subcellularLocation>
</comment>
<keyword evidence="8" id="KW-0325">Glycoprotein</keyword>
<feature type="disulfide bond" evidence="10">
    <location>
        <begin position="442"/>
        <end position="452"/>
    </location>
</feature>
<feature type="domain" description="CUB" evidence="12">
    <location>
        <begin position="2036"/>
        <end position="2155"/>
    </location>
</feature>
<feature type="domain" description="CUB" evidence="12">
    <location>
        <begin position="636"/>
        <end position="745"/>
    </location>
</feature>
<dbReference type="PROSITE" id="PS00022">
    <property type="entry name" value="EGF_1"/>
    <property type="match status" value="4"/>
</dbReference>
<dbReference type="PANTHER" id="PTHR24251">
    <property type="entry name" value="OVOCHYMASE-RELATED"/>
    <property type="match status" value="1"/>
</dbReference>
<dbReference type="Pfam" id="PF07645">
    <property type="entry name" value="EGF_CA"/>
    <property type="match status" value="1"/>
</dbReference>
<feature type="domain" description="CUB" evidence="12">
    <location>
        <begin position="1798"/>
        <end position="1907"/>
    </location>
</feature>
<feature type="disulfide bond" evidence="10">
    <location>
        <begin position="235"/>
        <end position="244"/>
    </location>
</feature>
<keyword evidence="6" id="KW-0472">Membrane</keyword>
<feature type="domain" description="CUB" evidence="12">
    <location>
        <begin position="3211"/>
        <end position="3332"/>
    </location>
</feature>
<dbReference type="FunFam" id="2.60.120.290:FF:000060">
    <property type="entry name" value="Cubilin homolog"/>
    <property type="match status" value="1"/>
</dbReference>
<evidence type="ECO:0000313" key="14">
    <source>
        <dbReference type="EMBL" id="KZC14141.1"/>
    </source>
</evidence>
<dbReference type="PANTHER" id="PTHR24251:SF50">
    <property type="entry name" value="ATTRACTIN-LIKE 1A"/>
    <property type="match status" value="1"/>
</dbReference>
<dbReference type="InterPro" id="IPR018097">
    <property type="entry name" value="EGF_Ca-bd_CS"/>
</dbReference>
<keyword evidence="4 11" id="KW-0732">Signal</keyword>
<comment type="caution">
    <text evidence="10">Lacks conserved residue(s) required for the propagation of feature annotation.</text>
</comment>
<feature type="disulfide bond" evidence="10">
    <location>
        <begin position="464"/>
        <end position="473"/>
    </location>
</feature>
<feature type="domain" description="CUB" evidence="12">
    <location>
        <begin position="751"/>
        <end position="863"/>
    </location>
</feature>
<feature type="domain" description="CUB" evidence="12">
    <location>
        <begin position="2858"/>
        <end position="2975"/>
    </location>
</feature>
<feature type="domain" description="CUB" evidence="12">
    <location>
        <begin position="3602"/>
        <end position="3717"/>
    </location>
</feature>
<evidence type="ECO:0000259" key="12">
    <source>
        <dbReference type="PROSITE" id="PS01180"/>
    </source>
</evidence>
<feature type="domain" description="CUB" evidence="12">
    <location>
        <begin position="3480"/>
        <end position="3596"/>
    </location>
</feature>
<protein>
    <submittedName>
        <fullName evidence="14">Cubilin</fullName>
    </submittedName>
</protein>